<organism evidence="1 2">
    <name type="scientific">Desmophyllum pertusum</name>
    <dbReference type="NCBI Taxonomy" id="174260"/>
    <lineage>
        <taxon>Eukaryota</taxon>
        <taxon>Metazoa</taxon>
        <taxon>Cnidaria</taxon>
        <taxon>Anthozoa</taxon>
        <taxon>Hexacorallia</taxon>
        <taxon>Scleractinia</taxon>
        <taxon>Caryophylliina</taxon>
        <taxon>Caryophylliidae</taxon>
        <taxon>Desmophyllum</taxon>
    </lineage>
</organism>
<dbReference type="AlphaFoldDB" id="A0A9W9ZPV5"/>
<protein>
    <submittedName>
        <fullName evidence="1">Uncharacterized protein</fullName>
    </submittedName>
</protein>
<gene>
    <name evidence="1" type="ORF">OS493_015180</name>
</gene>
<proteinExistence type="predicted"/>
<dbReference type="Proteomes" id="UP001163046">
    <property type="component" value="Unassembled WGS sequence"/>
</dbReference>
<sequence>MLEQVFLCPENENGLSCTRTNYGIAMTLNVDHVKDPFTLIPVPNGEYDSFEEAVTNFATLDKLACDYNPPPRNSPAEIVEMNTVLETLQKMDDVISITYGIPKSPNGGCGVLSMCLLQLYGD</sequence>
<dbReference type="EMBL" id="MU825880">
    <property type="protein sequence ID" value="KAJ7385596.1"/>
    <property type="molecule type" value="Genomic_DNA"/>
</dbReference>
<keyword evidence="2" id="KW-1185">Reference proteome</keyword>
<comment type="caution">
    <text evidence="1">The sequence shown here is derived from an EMBL/GenBank/DDBJ whole genome shotgun (WGS) entry which is preliminary data.</text>
</comment>
<name>A0A9W9ZPV5_9CNID</name>
<reference evidence="1" key="1">
    <citation type="submission" date="2023-01" db="EMBL/GenBank/DDBJ databases">
        <title>Genome assembly of the deep-sea coral Lophelia pertusa.</title>
        <authorList>
            <person name="Herrera S."/>
            <person name="Cordes E."/>
        </authorList>
    </citation>
    <scope>NUCLEOTIDE SEQUENCE</scope>
    <source>
        <strain evidence="1">USNM1676648</strain>
        <tissue evidence="1">Polyp</tissue>
    </source>
</reference>
<evidence type="ECO:0000313" key="2">
    <source>
        <dbReference type="Proteomes" id="UP001163046"/>
    </source>
</evidence>
<accession>A0A9W9ZPV5</accession>
<evidence type="ECO:0000313" key="1">
    <source>
        <dbReference type="EMBL" id="KAJ7385596.1"/>
    </source>
</evidence>